<keyword evidence="2" id="KW-0547">Nucleotide-binding</keyword>
<dbReference type="InterPro" id="IPR004101">
    <property type="entry name" value="Mur_ligase_C"/>
</dbReference>
<dbReference type="Gene3D" id="3.40.1190.10">
    <property type="entry name" value="Mur-like, catalytic domain"/>
    <property type="match status" value="1"/>
</dbReference>
<dbReference type="InterPro" id="IPR036615">
    <property type="entry name" value="Mur_ligase_C_dom_sf"/>
</dbReference>
<dbReference type="InterPro" id="IPR005757">
    <property type="entry name" value="Mpl"/>
</dbReference>
<dbReference type="SUPFAM" id="SSF53244">
    <property type="entry name" value="MurD-like peptide ligases, peptide-binding domain"/>
    <property type="match status" value="1"/>
</dbReference>
<dbReference type="SUPFAM" id="SSF51984">
    <property type="entry name" value="MurCD N-terminal domain"/>
    <property type="match status" value="1"/>
</dbReference>
<feature type="domain" description="Mur ligase central" evidence="6">
    <location>
        <begin position="108"/>
        <end position="297"/>
    </location>
</feature>
<dbReference type="InterPro" id="IPR013221">
    <property type="entry name" value="Mur_ligase_cen"/>
</dbReference>
<keyword evidence="1 7" id="KW-0436">Ligase</keyword>
<dbReference type="GO" id="GO:0005524">
    <property type="term" value="F:ATP binding"/>
    <property type="evidence" value="ECO:0007669"/>
    <property type="project" value="UniProtKB-KW"/>
</dbReference>
<dbReference type="PANTHER" id="PTHR43445:SF5">
    <property type="entry name" value="UDP-N-ACETYLMURAMATE--L-ALANYL-GAMMA-D-GLUTAMYL-MESO-2,6-DIAMINOHEPTANDIOATE LIGASE"/>
    <property type="match status" value="1"/>
</dbReference>
<dbReference type="Gene3D" id="3.90.190.20">
    <property type="entry name" value="Mur ligase, C-terminal domain"/>
    <property type="match status" value="1"/>
</dbReference>
<proteinExistence type="inferred from homology"/>
<dbReference type="Pfam" id="PF02875">
    <property type="entry name" value="Mur_ligase_C"/>
    <property type="match status" value="1"/>
</dbReference>
<dbReference type="Pfam" id="PF08245">
    <property type="entry name" value="Mur_ligase_M"/>
    <property type="match status" value="1"/>
</dbReference>
<dbReference type="PANTHER" id="PTHR43445">
    <property type="entry name" value="UDP-N-ACETYLMURAMATE--L-ALANINE LIGASE-RELATED"/>
    <property type="match status" value="1"/>
</dbReference>
<feature type="domain" description="Mur ligase N-terminal catalytic" evidence="4">
    <location>
        <begin position="2"/>
        <end position="101"/>
    </location>
</feature>
<gene>
    <name evidence="7" type="ORF">MNBD_GAMMA24-1258</name>
</gene>
<dbReference type="GO" id="GO:0071555">
    <property type="term" value="P:cell wall organization"/>
    <property type="evidence" value="ECO:0007669"/>
    <property type="project" value="InterPro"/>
</dbReference>
<dbReference type="Pfam" id="PF01225">
    <property type="entry name" value="Mur_ligase"/>
    <property type="match status" value="1"/>
</dbReference>
<evidence type="ECO:0000256" key="1">
    <source>
        <dbReference type="ARBA" id="ARBA00022598"/>
    </source>
</evidence>
<evidence type="ECO:0000259" key="4">
    <source>
        <dbReference type="Pfam" id="PF01225"/>
    </source>
</evidence>
<dbReference type="NCBIfam" id="TIGR01081">
    <property type="entry name" value="mpl"/>
    <property type="match status" value="1"/>
</dbReference>
<name>A0A3B1C5Z5_9ZZZZ</name>
<organism evidence="7">
    <name type="scientific">hydrothermal vent metagenome</name>
    <dbReference type="NCBI Taxonomy" id="652676"/>
    <lineage>
        <taxon>unclassified sequences</taxon>
        <taxon>metagenomes</taxon>
        <taxon>ecological metagenomes</taxon>
    </lineage>
</organism>
<evidence type="ECO:0000313" key="7">
    <source>
        <dbReference type="EMBL" id="VAX12317.1"/>
    </source>
</evidence>
<evidence type="ECO:0000256" key="3">
    <source>
        <dbReference type="ARBA" id="ARBA00022840"/>
    </source>
</evidence>
<dbReference type="HAMAP" id="MF_02020">
    <property type="entry name" value="Mpl"/>
    <property type="match status" value="1"/>
</dbReference>
<dbReference type="Gene3D" id="3.40.50.720">
    <property type="entry name" value="NAD(P)-binding Rossmann-like Domain"/>
    <property type="match status" value="1"/>
</dbReference>
<dbReference type="AlphaFoldDB" id="A0A3B1C5Z5"/>
<evidence type="ECO:0000259" key="6">
    <source>
        <dbReference type="Pfam" id="PF08245"/>
    </source>
</evidence>
<accession>A0A3B1C5Z5</accession>
<dbReference type="EMBL" id="UOFZ01000030">
    <property type="protein sequence ID" value="VAX12317.1"/>
    <property type="molecule type" value="Genomic_DNA"/>
</dbReference>
<dbReference type="SUPFAM" id="SSF53623">
    <property type="entry name" value="MurD-like peptide ligases, catalytic domain"/>
    <property type="match status" value="1"/>
</dbReference>
<dbReference type="InterPro" id="IPR000713">
    <property type="entry name" value="Mur_ligase_N"/>
</dbReference>
<protein>
    <submittedName>
        <fullName evidence="7">UDP-N-acetylmuramate:L-alanyl-gamma-D-glutamyl-meso-diaminopimelate ligase</fullName>
        <ecNumber evidence="7">6.3.2.-</ecNumber>
    </submittedName>
</protein>
<evidence type="ECO:0000259" key="5">
    <source>
        <dbReference type="Pfam" id="PF02875"/>
    </source>
</evidence>
<dbReference type="InterPro" id="IPR036565">
    <property type="entry name" value="Mur-like_cat_sf"/>
</dbReference>
<reference evidence="7" key="1">
    <citation type="submission" date="2018-06" db="EMBL/GenBank/DDBJ databases">
        <authorList>
            <person name="Zhirakovskaya E."/>
        </authorList>
    </citation>
    <scope>NUCLEOTIDE SEQUENCE</scope>
</reference>
<dbReference type="GO" id="GO:0016881">
    <property type="term" value="F:acid-amino acid ligase activity"/>
    <property type="evidence" value="ECO:0007669"/>
    <property type="project" value="InterPro"/>
</dbReference>
<sequence length="467" mass="51035">MHVHILGICGTFMGGIALLARALGHEVSGSDANVYPPMSTQLQEQGIHLQEGFEPAHLQPAPDCVVIGNALSRGNPAVEYVLNNGLAYTSGPQWLAEHVLRERWVLAVAGTHGKTTTASLLAWILEANGLAPGFLIGGVPGNFGISAQLGETPFFVVEADEYDTAFFDKRSKFIHYHPRTLILNNLEFDHADIFPDLEAIKLQFQYLLRTVPGDGLIISNQTEPALEDVLARGCWTPVERFFAQEPIQAQADWQAVDESEDGRCFAVQFQQQPQGRVQWPLMGRHNVANALAAIAAARHAGVPAGLAAESLSDFKGIKRRMEVRGQVGGVTVYDDFAHHPTAIASTLQGLRAHVGDEPIIAILEPRSNTMRMGVHQNTLVPALQQADKVLIYRPAGMNWDMDAILNDADEHITLFSDTDDIIRAVVDFVHTRAEAALHILVMSNGGFENIHRRVLAALGEADNRIKT</sequence>
<evidence type="ECO:0000256" key="2">
    <source>
        <dbReference type="ARBA" id="ARBA00022741"/>
    </source>
</evidence>
<keyword evidence="3" id="KW-0067">ATP-binding</keyword>
<dbReference type="GO" id="GO:0009252">
    <property type="term" value="P:peptidoglycan biosynthetic process"/>
    <property type="evidence" value="ECO:0007669"/>
    <property type="project" value="InterPro"/>
</dbReference>
<dbReference type="EC" id="6.3.2.-" evidence="7"/>
<feature type="domain" description="Mur ligase C-terminal" evidence="5">
    <location>
        <begin position="319"/>
        <end position="427"/>
    </location>
</feature>
<dbReference type="InterPro" id="IPR050061">
    <property type="entry name" value="MurCDEF_pg_biosynth"/>
</dbReference>